<sequence length="31" mass="3578">MLTTITSILGYLFIGVVILAVFMVFKFVRKR</sequence>
<keyword evidence="1" id="KW-0812">Transmembrane</keyword>
<comment type="caution">
    <text evidence="2">The sequence shown here is derived from an EMBL/GenBank/DDBJ whole genome shotgun (WGS) entry which is preliminary data.</text>
</comment>
<evidence type="ECO:0000256" key="1">
    <source>
        <dbReference type="SAM" id="Phobius"/>
    </source>
</evidence>
<proteinExistence type="predicted"/>
<name>A0A0D8BQU1_GEOKU</name>
<dbReference type="Proteomes" id="UP000032522">
    <property type="component" value="Unassembled WGS sequence"/>
</dbReference>
<dbReference type="AlphaFoldDB" id="A0A0D8BQU1"/>
<gene>
    <name evidence="2" type="ORF">LG52_1525</name>
</gene>
<accession>A0A0D8BQU1</accession>
<keyword evidence="1" id="KW-1133">Transmembrane helix</keyword>
<dbReference type="PATRIC" id="fig|1462.6.peg.1730"/>
<protein>
    <submittedName>
        <fullName evidence="2">Putative membrane protein</fullName>
    </submittedName>
</protein>
<reference evidence="2 3" key="1">
    <citation type="submission" date="2015-01" db="EMBL/GenBank/DDBJ databases">
        <authorList>
            <person name="Filippidou S."/>
            <person name="Jeanneret N."/>
            <person name="Russel-Delif L."/>
            <person name="Junier T."/>
            <person name="Wunderlin T."/>
            <person name="Molina V."/>
            <person name="Johnson S.L."/>
            <person name="Davenport K.W."/>
            <person name="Chain P.S."/>
            <person name="Dorador C."/>
            <person name="Junier P."/>
        </authorList>
    </citation>
    <scope>NUCLEOTIDE SEQUENCE [LARGE SCALE GENOMIC DNA]</scope>
    <source>
        <strain evidence="2 3">Et7/4</strain>
    </source>
</reference>
<organism evidence="2 3">
    <name type="scientific">Geobacillus kaustophilus</name>
    <dbReference type="NCBI Taxonomy" id="1462"/>
    <lineage>
        <taxon>Bacteria</taxon>
        <taxon>Bacillati</taxon>
        <taxon>Bacillota</taxon>
        <taxon>Bacilli</taxon>
        <taxon>Bacillales</taxon>
        <taxon>Anoxybacillaceae</taxon>
        <taxon>Geobacillus</taxon>
        <taxon>Geobacillus thermoleovorans group</taxon>
    </lineage>
</organism>
<evidence type="ECO:0000313" key="3">
    <source>
        <dbReference type="Proteomes" id="UP000032522"/>
    </source>
</evidence>
<evidence type="ECO:0000313" key="2">
    <source>
        <dbReference type="EMBL" id="KJE26349.1"/>
    </source>
</evidence>
<feature type="transmembrane region" description="Helical" evidence="1">
    <location>
        <begin position="6"/>
        <end position="28"/>
    </location>
</feature>
<dbReference type="EMBL" id="JYBP01000003">
    <property type="protein sequence ID" value="KJE26349.1"/>
    <property type="molecule type" value="Genomic_DNA"/>
</dbReference>
<keyword evidence="1" id="KW-0472">Membrane</keyword>